<evidence type="ECO:0000313" key="10">
    <source>
        <dbReference type="Proteomes" id="UP000238605"/>
    </source>
</evidence>
<organism evidence="9 10">
    <name type="scientific">Caldimonas caldifontis</name>
    <dbReference type="NCBI Taxonomy" id="1452508"/>
    <lineage>
        <taxon>Bacteria</taxon>
        <taxon>Pseudomonadati</taxon>
        <taxon>Pseudomonadota</taxon>
        <taxon>Betaproteobacteria</taxon>
        <taxon>Burkholderiales</taxon>
        <taxon>Sphaerotilaceae</taxon>
        <taxon>Caldimonas</taxon>
    </lineage>
</organism>
<name>A0A2S5SRJ1_9BURK</name>
<evidence type="ECO:0000256" key="1">
    <source>
        <dbReference type="ARBA" id="ARBA00001965"/>
    </source>
</evidence>
<dbReference type="Gene3D" id="2.60.130.10">
    <property type="entry name" value="Aromatic compound dioxygenase"/>
    <property type="match status" value="1"/>
</dbReference>
<dbReference type="PANTHER" id="PTHR33711">
    <property type="entry name" value="DIOXYGENASE, PUTATIVE (AFU_ORTHOLOGUE AFUA_2G02910)-RELATED"/>
    <property type="match status" value="1"/>
</dbReference>
<feature type="domain" description="Catechol dioxygenase N-terminal" evidence="8">
    <location>
        <begin position="22"/>
        <end position="95"/>
    </location>
</feature>
<dbReference type="Proteomes" id="UP000238605">
    <property type="component" value="Unassembled WGS sequence"/>
</dbReference>
<dbReference type="InterPro" id="IPR000627">
    <property type="entry name" value="Intradiol_dOase_C"/>
</dbReference>
<dbReference type="RefSeq" id="WP_104303480.1">
    <property type="nucleotide sequence ID" value="NZ_PSNX01000015.1"/>
</dbReference>
<evidence type="ECO:0000256" key="5">
    <source>
        <dbReference type="ARBA" id="ARBA00023002"/>
    </source>
</evidence>
<dbReference type="GO" id="GO:0018576">
    <property type="term" value="F:catechol 1,2-dioxygenase activity"/>
    <property type="evidence" value="ECO:0007669"/>
    <property type="project" value="InterPro"/>
</dbReference>
<feature type="domain" description="Intradiol ring-cleavage dioxygenases" evidence="7">
    <location>
        <begin position="103"/>
        <end position="285"/>
    </location>
</feature>
<dbReference type="InterPro" id="IPR050770">
    <property type="entry name" value="Intradiol_RC_Dioxygenase"/>
</dbReference>
<dbReference type="GO" id="GO:0008199">
    <property type="term" value="F:ferric iron binding"/>
    <property type="evidence" value="ECO:0007669"/>
    <property type="project" value="InterPro"/>
</dbReference>
<dbReference type="InterPro" id="IPR039390">
    <property type="entry name" value="1_2-HQD/HQD"/>
</dbReference>
<evidence type="ECO:0000256" key="2">
    <source>
        <dbReference type="ARBA" id="ARBA00007825"/>
    </source>
</evidence>
<dbReference type="OrthoDB" id="9800887at2"/>
<proteinExistence type="inferred from homology"/>
<reference evidence="9 10" key="1">
    <citation type="submission" date="2018-02" db="EMBL/GenBank/DDBJ databases">
        <title>Reclassifiation of [Polyangium] brachysporum DSM 7029 as Guopingzhaonella breviflexa gen. nov., sp. nov., a member of the family Comamonadaceae.</title>
        <authorList>
            <person name="Tang B."/>
        </authorList>
    </citation>
    <scope>NUCLEOTIDE SEQUENCE [LARGE SCALE GENOMIC DNA]</scope>
    <source>
        <strain evidence="9 10">BCRC 80649</strain>
    </source>
</reference>
<keyword evidence="4 9" id="KW-0223">Dioxygenase</keyword>
<dbReference type="Pfam" id="PF00775">
    <property type="entry name" value="Dioxygenase_C"/>
    <property type="match status" value="1"/>
</dbReference>
<keyword evidence="3" id="KW-0479">Metal-binding</keyword>
<dbReference type="CDD" id="cd03461">
    <property type="entry name" value="1_2-HQD"/>
    <property type="match status" value="1"/>
</dbReference>
<comment type="similarity">
    <text evidence="2">Belongs to the intradiol ring-cleavage dioxygenase family.</text>
</comment>
<evidence type="ECO:0000256" key="6">
    <source>
        <dbReference type="ARBA" id="ARBA00023004"/>
    </source>
</evidence>
<dbReference type="InterPro" id="IPR007535">
    <property type="entry name" value="Catechol_dOase_N"/>
</dbReference>
<evidence type="ECO:0000256" key="4">
    <source>
        <dbReference type="ARBA" id="ARBA00022964"/>
    </source>
</evidence>
<evidence type="ECO:0000256" key="3">
    <source>
        <dbReference type="ARBA" id="ARBA00022723"/>
    </source>
</evidence>
<dbReference type="GO" id="GO:0009712">
    <property type="term" value="P:catechol-containing compound metabolic process"/>
    <property type="evidence" value="ECO:0007669"/>
    <property type="project" value="InterPro"/>
</dbReference>
<dbReference type="AlphaFoldDB" id="A0A2S5SRJ1"/>
<comment type="cofactor">
    <cofactor evidence="1">
        <name>Fe(3+)</name>
        <dbReference type="ChEBI" id="CHEBI:29034"/>
    </cofactor>
</comment>
<comment type="caution">
    <text evidence="9">The sequence shown here is derived from an EMBL/GenBank/DDBJ whole genome shotgun (WGS) entry which is preliminary data.</text>
</comment>
<evidence type="ECO:0000259" key="8">
    <source>
        <dbReference type="Pfam" id="PF04444"/>
    </source>
</evidence>
<sequence>MRNIDEHTITPAILAQLQRCDNPRLQVLLSALVQHLHDFMREVKLTEDELMEGIRFLTATGHKCDDRRQEFILLSDVLGLSMLAVAQNQKKAPGATESTVFGPFHVADAPRFNNGDDMAAGAPGEPLYVNCTVTGLDGEPVADAKVDVWQADDEGQYDVQYADLPHPRARGVFRTDAQGRFWFRSILPAAYPIPTDGPVGRLLVATGRHPWRPAHVHFMVEAPGYEPLITHVFRDCDPYLDSDVVFGVRSSLMAPFARHEPGPTPDGGRSDQPFHTLNFDFRLQPRAS</sequence>
<gene>
    <name evidence="9" type="ORF">C1704_14605</name>
</gene>
<dbReference type="PANTHER" id="PTHR33711:SF7">
    <property type="entry name" value="INTRADIOL RING-CLEAVAGE DIOXYGENASES DOMAIN-CONTAINING PROTEIN-RELATED"/>
    <property type="match status" value="1"/>
</dbReference>
<evidence type="ECO:0000313" key="9">
    <source>
        <dbReference type="EMBL" id="PPE65177.1"/>
    </source>
</evidence>
<keyword evidence="10" id="KW-1185">Reference proteome</keyword>
<evidence type="ECO:0000259" key="7">
    <source>
        <dbReference type="Pfam" id="PF00775"/>
    </source>
</evidence>
<accession>A0A2S5SRJ1</accession>
<protein>
    <submittedName>
        <fullName evidence="9">Hydroxyquinol 1,2-dioxygenase</fullName>
    </submittedName>
</protein>
<dbReference type="SUPFAM" id="SSF49482">
    <property type="entry name" value="Aromatic compound dioxygenase"/>
    <property type="match status" value="1"/>
</dbReference>
<dbReference type="InterPro" id="IPR015889">
    <property type="entry name" value="Intradiol_dOase_core"/>
</dbReference>
<keyword evidence="6" id="KW-0408">Iron</keyword>
<dbReference type="EMBL" id="PSNX01000015">
    <property type="protein sequence ID" value="PPE65177.1"/>
    <property type="molecule type" value="Genomic_DNA"/>
</dbReference>
<keyword evidence="5" id="KW-0560">Oxidoreductase</keyword>
<dbReference type="Pfam" id="PF04444">
    <property type="entry name" value="Dioxygenase_N"/>
    <property type="match status" value="1"/>
</dbReference>